<reference evidence="3 4" key="1">
    <citation type="submission" date="2021-01" db="EMBL/GenBank/DDBJ databases">
        <title>Whole genome shotgun sequence of Verrucosispora qiuiae NBRC 106684.</title>
        <authorList>
            <person name="Komaki H."/>
            <person name="Tamura T."/>
        </authorList>
    </citation>
    <scope>NUCLEOTIDE SEQUENCE [LARGE SCALE GENOMIC DNA]</scope>
    <source>
        <strain evidence="3 4">NBRC 106684</strain>
    </source>
</reference>
<dbReference type="PANTHER" id="PTHR43244:SF1">
    <property type="entry name" value="5,10-METHYLENETETRAHYDROMETHANOPTERIN REDUCTASE"/>
    <property type="match status" value="1"/>
</dbReference>
<dbReference type="InterPro" id="IPR036661">
    <property type="entry name" value="Luciferase-like_sf"/>
</dbReference>
<evidence type="ECO:0000256" key="1">
    <source>
        <dbReference type="ARBA" id="ARBA00023002"/>
    </source>
</evidence>
<feature type="domain" description="Luciferase-like" evidence="2">
    <location>
        <begin position="26"/>
        <end position="239"/>
    </location>
</feature>
<dbReference type="PANTHER" id="PTHR43244">
    <property type="match status" value="1"/>
</dbReference>
<sequence>MLNDGPIVGDMTDQRRLPRFGISLDPEAARHSDALRLARAADAGGLDYLAVQDHPYQPQHLDSWTWLTYLAGQTERIALLPDVADLQLRPPAMLAKAATTFDRLHSGRLALGVGGGAFADGIAAMGGTRRTNADMVTYTEEALRILRPALAGDVVHLNGRQHRVEGYHAGPAPASPISVWLGGQGPRMLAVTGRLADGWISPLNIYVPPAEVPAKQHIIDESARSAGRDPRQIRRIYNVIGTIGRGGGPGLSGSVELWADTLADWSARLGFDTFIFWPAVAPHTQLDLFVHNVIPAVRDRLHTEVTAP</sequence>
<evidence type="ECO:0000313" key="3">
    <source>
        <dbReference type="EMBL" id="GIJ29593.1"/>
    </source>
</evidence>
<keyword evidence="4" id="KW-1185">Reference proteome</keyword>
<comment type="caution">
    <text evidence="3">The sequence shown here is derived from an EMBL/GenBank/DDBJ whole genome shotgun (WGS) entry which is preliminary data.</text>
</comment>
<proteinExistence type="predicted"/>
<dbReference type="SUPFAM" id="SSF51679">
    <property type="entry name" value="Bacterial luciferase-like"/>
    <property type="match status" value="1"/>
</dbReference>
<dbReference type="InterPro" id="IPR011251">
    <property type="entry name" value="Luciferase-like_dom"/>
</dbReference>
<keyword evidence="1" id="KW-0560">Oxidoreductase</keyword>
<evidence type="ECO:0000313" key="4">
    <source>
        <dbReference type="Proteomes" id="UP000653076"/>
    </source>
</evidence>
<gene>
    <name evidence="3" type="ORF">Vqi01_47550</name>
</gene>
<evidence type="ECO:0000259" key="2">
    <source>
        <dbReference type="Pfam" id="PF00296"/>
    </source>
</evidence>
<dbReference type="Gene3D" id="3.20.20.30">
    <property type="entry name" value="Luciferase-like domain"/>
    <property type="match status" value="1"/>
</dbReference>
<dbReference type="EMBL" id="BOPC01000076">
    <property type="protein sequence ID" value="GIJ29593.1"/>
    <property type="molecule type" value="Genomic_DNA"/>
</dbReference>
<dbReference type="Pfam" id="PF00296">
    <property type="entry name" value="Bac_luciferase"/>
    <property type="match status" value="1"/>
</dbReference>
<name>A0ABQ4JGD7_9ACTN</name>
<accession>A0ABQ4JGD7</accession>
<organism evidence="3 4">
    <name type="scientific">Micromonospora qiuiae</name>
    <dbReference type="NCBI Taxonomy" id="502268"/>
    <lineage>
        <taxon>Bacteria</taxon>
        <taxon>Bacillati</taxon>
        <taxon>Actinomycetota</taxon>
        <taxon>Actinomycetes</taxon>
        <taxon>Micromonosporales</taxon>
        <taxon>Micromonosporaceae</taxon>
        <taxon>Micromonospora</taxon>
    </lineage>
</organism>
<dbReference type="Proteomes" id="UP000653076">
    <property type="component" value="Unassembled WGS sequence"/>
</dbReference>
<protein>
    <recommendedName>
        <fullName evidence="2">Luciferase-like domain-containing protein</fullName>
    </recommendedName>
</protein>
<dbReference type="InterPro" id="IPR050564">
    <property type="entry name" value="F420-G6PD/mer"/>
</dbReference>